<dbReference type="SUPFAM" id="SSF48264">
    <property type="entry name" value="Cytochrome P450"/>
    <property type="match status" value="1"/>
</dbReference>
<dbReference type="EMBL" id="JBHTLT010000033">
    <property type="protein sequence ID" value="MFD1204807.1"/>
    <property type="molecule type" value="Genomic_DNA"/>
</dbReference>
<protein>
    <submittedName>
        <fullName evidence="6">Cytochrome P450</fullName>
    </submittedName>
</protein>
<dbReference type="PANTHER" id="PTHR24302">
    <property type="entry name" value="CYTOCHROME P450 FAMILY 3"/>
    <property type="match status" value="1"/>
</dbReference>
<evidence type="ECO:0000256" key="2">
    <source>
        <dbReference type="ARBA" id="ARBA00022617"/>
    </source>
</evidence>
<keyword evidence="3" id="KW-0479">Metal-binding</keyword>
<dbReference type="Pfam" id="PF00067">
    <property type="entry name" value="p450"/>
    <property type="match status" value="1"/>
</dbReference>
<reference evidence="7" key="1">
    <citation type="journal article" date="2019" name="Int. J. Syst. Evol. Microbiol.">
        <title>The Global Catalogue of Microorganisms (GCM) 10K type strain sequencing project: providing services to taxonomists for standard genome sequencing and annotation.</title>
        <authorList>
            <consortium name="The Broad Institute Genomics Platform"/>
            <consortium name="The Broad Institute Genome Sequencing Center for Infectious Disease"/>
            <person name="Wu L."/>
            <person name="Ma J."/>
        </authorList>
    </citation>
    <scope>NUCLEOTIDE SEQUENCE [LARGE SCALE GENOMIC DNA]</scope>
    <source>
        <strain evidence="7">CCUG 53915</strain>
    </source>
</reference>
<dbReference type="Proteomes" id="UP001597231">
    <property type="component" value="Unassembled WGS sequence"/>
</dbReference>
<name>A0ABW3TZJ2_9BACL</name>
<sequence>MQIPADKGLDHTFQLLTEGYCFLHNRFDKYNSEIIETTLLGKKMICMVGRDAVELFYDSSRFTRIGAIPKRVQKTLFGENGIQTMEGKQHSALKHLFLSMMSEEGLQYIHKLTVEQWNAQASKWNKGERIILFDEAEEVLCRVACIWAGVPLKECEVSKRAYDLGALIDALGGVGPRYQEGRKARKRTEDWIKNILSEFRNGQFKSVGKAIEKIATYKDANGKLLDLQSAAVELINVLRPIVAVARFVVFSALALHDHPEYEDKLSNATDSELEMFAQEVRRYYPFAPFLGAKARTDFEWKGYSFHEGDTVLIDLYGTNHDPTIWQSPNEFKPERFIDEKIDLYNFVPQGGGDPARGHRCPGEGLTLSIMKATLSFLVNDLDYVVVKDQDLSINFVRMPTLPASRMVLEIR</sequence>
<dbReference type="InterPro" id="IPR001128">
    <property type="entry name" value="Cyt_P450"/>
</dbReference>
<comment type="caution">
    <text evidence="6">The sequence shown here is derived from an EMBL/GenBank/DDBJ whole genome shotgun (WGS) entry which is preliminary data.</text>
</comment>
<evidence type="ECO:0000313" key="6">
    <source>
        <dbReference type="EMBL" id="MFD1204807.1"/>
    </source>
</evidence>
<comment type="similarity">
    <text evidence="1">Belongs to the cytochrome P450 family.</text>
</comment>
<dbReference type="PANTHER" id="PTHR24302:SF15">
    <property type="entry name" value="FATTY-ACID PEROXYGENASE"/>
    <property type="match status" value="1"/>
</dbReference>
<evidence type="ECO:0000256" key="5">
    <source>
        <dbReference type="ARBA" id="ARBA00023004"/>
    </source>
</evidence>
<organism evidence="6 7">
    <name type="scientific">Sporosarcina contaminans</name>
    <dbReference type="NCBI Taxonomy" id="633403"/>
    <lineage>
        <taxon>Bacteria</taxon>
        <taxon>Bacillati</taxon>
        <taxon>Bacillota</taxon>
        <taxon>Bacilli</taxon>
        <taxon>Bacillales</taxon>
        <taxon>Caryophanaceae</taxon>
        <taxon>Sporosarcina</taxon>
    </lineage>
</organism>
<evidence type="ECO:0000256" key="1">
    <source>
        <dbReference type="ARBA" id="ARBA00010617"/>
    </source>
</evidence>
<dbReference type="PRINTS" id="PR00463">
    <property type="entry name" value="EP450I"/>
</dbReference>
<keyword evidence="5" id="KW-0408">Iron</keyword>
<proteinExistence type="inferred from homology"/>
<keyword evidence="2" id="KW-0349">Heme</keyword>
<dbReference type="InterPro" id="IPR002401">
    <property type="entry name" value="Cyt_P450_E_grp-I"/>
</dbReference>
<evidence type="ECO:0000313" key="7">
    <source>
        <dbReference type="Proteomes" id="UP001597231"/>
    </source>
</evidence>
<evidence type="ECO:0000256" key="4">
    <source>
        <dbReference type="ARBA" id="ARBA00023002"/>
    </source>
</evidence>
<accession>A0ABW3TZJ2</accession>
<dbReference type="InterPro" id="IPR050705">
    <property type="entry name" value="Cytochrome_P450_3A"/>
</dbReference>
<keyword evidence="7" id="KW-1185">Reference proteome</keyword>
<evidence type="ECO:0000256" key="3">
    <source>
        <dbReference type="ARBA" id="ARBA00022723"/>
    </source>
</evidence>
<keyword evidence="4" id="KW-0560">Oxidoreductase</keyword>
<gene>
    <name evidence="6" type="ORF">ACFQ38_06810</name>
</gene>
<dbReference type="Gene3D" id="1.10.630.10">
    <property type="entry name" value="Cytochrome P450"/>
    <property type="match status" value="1"/>
</dbReference>
<dbReference type="CDD" id="cd11067">
    <property type="entry name" value="CYP152"/>
    <property type="match status" value="1"/>
</dbReference>
<dbReference type="InterPro" id="IPR036396">
    <property type="entry name" value="Cyt_P450_sf"/>
</dbReference>
<dbReference type="RefSeq" id="WP_336822412.1">
    <property type="nucleotide sequence ID" value="NZ_JBHTLT010000033.1"/>
</dbReference>